<evidence type="ECO:0000256" key="5">
    <source>
        <dbReference type="ARBA" id="ARBA00023002"/>
    </source>
</evidence>
<gene>
    <name evidence="7" type="ORF">N2K84_01025</name>
</gene>
<proteinExistence type="inferred from homology"/>
<dbReference type="RefSeq" id="WP_282589895.1">
    <property type="nucleotide sequence ID" value="NZ_JAPAAF010000001.1"/>
</dbReference>
<reference evidence="7" key="1">
    <citation type="submission" date="2022-10" db="EMBL/GenBank/DDBJ databases">
        <title>Gaoshiqiia sediminis gen. nov., sp. nov., isolated from coastal sediment.</title>
        <authorList>
            <person name="Yu W.X."/>
            <person name="Mu D.S."/>
            <person name="Du J.Z."/>
            <person name="Liang Y.Q."/>
        </authorList>
    </citation>
    <scope>NUCLEOTIDE SEQUENCE</scope>
    <source>
        <strain evidence="7">A06</strain>
    </source>
</reference>
<dbReference type="PANTHER" id="PTHR43673">
    <property type="entry name" value="NAD(P)H NITROREDUCTASE YDGI-RELATED"/>
    <property type="match status" value="1"/>
</dbReference>
<evidence type="ECO:0000313" key="8">
    <source>
        <dbReference type="Proteomes" id="UP001163821"/>
    </source>
</evidence>
<evidence type="ECO:0000313" key="7">
    <source>
        <dbReference type="EMBL" id="MCW0481291.1"/>
    </source>
</evidence>
<keyword evidence="5" id="KW-0560">Oxidoreductase</keyword>
<comment type="similarity">
    <text evidence="2">Belongs to the nitroreductase family.</text>
</comment>
<dbReference type="Pfam" id="PF00881">
    <property type="entry name" value="Nitroreductase"/>
    <property type="match status" value="2"/>
</dbReference>
<accession>A0AA42C774</accession>
<dbReference type="SUPFAM" id="SSF55469">
    <property type="entry name" value="FMN-dependent nitroreductase-like"/>
    <property type="match status" value="1"/>
</dbReference>
<name>A0AA42C774_9BACT</name>
<comment type="cofactor">
    <cofactor evidence="1">
        <name>FMN</name>
        <dbReference type="ChEBI" id="CHEBI:58210"/>
    </cofactor>
</comment>
<dbReference type="InterPro" id="IPR029479">
    <property type="entry name" value="Nitroreductase"/>
</dbReference>
<evidence type="ECO:0000256" key="4">
    <source>
        <dbReference type="ARBA" id="ARBA00022643"/>
    </source>
</evidence>
<evidence type="ECO:0000256" key="1">
    <source>
        <dbReference type="ARBA" id="ARBA00001917"/>
    </source>
</evidence>
<keyword evidence="3" id="KW-0285">Flavoprotein</keyword>
<dbReference type="InterPro" id="IPR000415">
    <property type="entry name" value="Nitroreductase-like"/>
</dbReference>
<evidence type="ECO:0000256" key="3">
    <source>
        <dbReference type="ARBA" id="ARBA00022630"/>
    </source>
</evidence>
<keyword evidence="8" id="KW-1185">Reference proteome</keyword>
<dbReference type="PANTHER" id="PTHR43673:SF2">
    <property type="entry name" value="NITROREDUCTASE"/>
    <property type="match status" value="1"/>
</dbReference>
<dbReference type="AlphaFoldDB" id="A0AA42C774"/>
<dbReference type="CDD" id="cd20609">
    <property type="entry name" value="nitroreductase"/>
    <property type="match status" value="1"/>
</dbReference>
<dbReference type="Gene3D" id="3.40.109.10">
    <property type="entry name" value="NADH Oxidase"/>
    <property type="match status" value="1"/>
</dbReference>
<feature type="domain" description="Nitroreductase" evidence="6">
    <location>
        <begin position="9"/>
        <end position="61"/>
    </location>
</feature>
<keyword evidence="4" id="KW-0288">FMN</keyword>
<evidence type="ECO:0000256" key="2">
    <source>
        <dbReference type="ARBA" id="ARBA00007118"/>
    </source>
</evidence>
<dbReference type="Proteomes" id="UP001163821">
    <property type="component" value="Unassembled WGS sequence"/>
</dbReference>
<comment type="caution">
    <text evidence="7">The sequence shown here is derived from an EMBL/GenBank/DDBJ whole genome shotgun (WGS) entry which is preliminary data.</text>
</comment>
<dbReference type="EMBL" id="JAPAAF010000001">
    <property type="protein sequence ID" value="MCW0481291.1"/>
    <property type="molecule type" value="Genomic_DNA"/>
</dbReference>
<sequence length="169" mass="19328">MNLLELTQKRHSVRSFSGQPVESEKLAYILECARHAPSAVNYQPWKFYVITKPEAKEKLQQIYPRKWFETAPMYLLACGDSSQSWKRSFDGKDHLDIDVAIAVEHICLAAAEQGLGSCWVCHFDTDLCQKEFGLPHEMVPVAIIPLGYPAKETTRQTDRKALSEIMEVW</sequence>
<protein>
    <submittedName>
        <fullName evidence="7">Nitroreductase family protein</fullName>
    </submittedName>
</protein>
<organism evidence="7 8">
    <name type="scientific">Gaoshiqia sediminis</name>
    <dbReference type="NCBI Taxonomy" id="2986998"/>
    <lineage>
        <taxon>Bacteria</taxon>
        <taxon>Pseudomonadati</taxon>
        <taxon>Bacteroidota</taxon>
        <taxon>Bacteroidia</taxon>
        <taxon>Marinilabiliales</taxon>
        <taxon>Prolixibacteraceae</taxon>
        <taxon>Gaoshiqia</taxon>
    </lineage>
</organism>
<evidence type="ECO:0000259" key="6">
    <source>
        <dbReference type="Pfam" id="PF00881"/>
    </source>
</evidence>
<dbReference type="GO" id="GO:0016491">
    <property type="term" value="F:oxidoreductase activity"/>
    <property type="evidence" value="ECO:0007669"/>
    <property type="project" value="UniProtKB-KW"/>
</dbReference>
<feature type="domain" description="Nitroreductase" evidence="6">
    <location>
        <begin position="66"/>
        <end position="148"/>
    </location>
</feature>